<keyword evidence="1" id="KW-0998">Cell outer membrane</keyword>
<evidence type="ECO:0000256" key="2">
    <source>
        <dbReference type="PIRSR" id="PIRSR029681-1"/>
    </source>
</evidence>
<sequence>MKTSTIVAGLLISVALMPAAQALDLSLSLGKSGEGSDYYRLGLQQEFTQSWWNSPTGRLTGYWDVGLTHWAGDQAASNQSLSFSPVLVYEFSNSDIRPFVEAGIGLAAFRHTQVEDRQLGSVLQFEDRIGIGLRFGARHALGLRAIHYSNAGLKQPNDGIEAYSLYYQLRY</sequence>
<dbReference type="InterPro" id="IPR011250">
    <property type="entry name" value="OMP/PagP_B-barrel"/>
</dbReference>
<feature type="active site" description="Charge relay system" evidence="2">
    <location>
        <position position="149"/>
    </location>
</feature>
<gene>
    <name evidence="5" type="ORF">SAMN02745746_00276</name>
</gene>
<proteinExistence type="inferred from homology"/>
<name>A0A1Y6BAX1_9NEIS</name>
<comment type="subcellular location">
    <subcellularLocation>
        <location evidence="1">Cell outer membrane</location>
        <topology evidence="1">Multi-pass membrane protein</topology>
    </subcellularLocation>
</comment>
<dbReference type="EC" id="3.1.1.77" evidence="1"/>
<organism evidence="5 6">
    <name type="scientific">Pseudogulbenkiania subflava DSM 22618</name>
    <dbReference type="NCBI Taxonomy" id="1123014"/>
    <lineage>
        <taxon>Bacteria</taxon>
        <taxon>Pseudomonadati</taxon>
        <taxon>Pseudomonadota</taxon>
        <taxon>Betaproteobacteria</taxon>
        <taxon>Neisseriales</taxon>
        <taxon>Chromobacteriaceae</taxon>
        <taxon>Pseudogulbenkiania</taxon>
    </lineage>
</organism>
<reference evidence="6" key="1">
    <citation type="submission" date="2017-04" db="EMBL/GenBank/DDBJ databases">
        <authorList>
            <person name="Varghese N."/>
            <person name="Submissions S."/>
        </authorList>
    </citation>
    <scope>NUCLEOTIDE SEQUENCE [LARGE SCALE GENOMIC DNA]</scope>
    <source>
        <strain evidence="6">DSM 22618</strain>
    </source>
</reference>
<comment type="subunit">
    <text evidence="1">Homodimer.</text>
</comment>
<keyword evidence="1" id="KW-0472">Membrane</keyword>
<dbReference type="Gene3D" id="2.40.160.20">
    <property type="match status" value="1"/>
</dbReference>
<comment type="function">
    <text evidence="1">Has lipid A 3-O-deacylase activity. Hydrolyzes the ester bond at the 3 position of lipid A, a bioactive component of lipopolysaccharide (LPS), thereby releasing the primary fatty acyl moiety.</text>
</comment>
<dbReference type="RefSeq" id="WP_085274656.1">
    <property type="nucleotide sequence ID" value="NZ_FXAG01000001.1"/>
</dbReference>
<feature type="site" description="Critical for activity" evidence="3">
    <location>
        <position position="150"/>
    </location>
</feature>
<feature type="chain" id="PRO_5012441501" description="Lipid A deacylase" evidence="4">
    <location>
        <begin position="23"/>
        <end position="171"/>
    </location>
</feature>
<dbReference type="SUPFAM" id="SSF56925">
    <property type="entry name" value="OMPA-like"/>
    <property type="match status" value="1"/>
</dbReference>
<keyword evidence="6" id="KW-1185">Reference proteome</keyword>
<comment type="catalytic activity">
    <reaction evidence="1">
        <text>a 3-(acyloxy)acyl derivative of bacterial toxin + H2O = a 3-hydroxyacyl derivative of bacterial toxin + a fatty acid + H(+)</text>
        <dbReference type="Rhea" id="RHEA:12032"/>
        <dbReference type="ChEBI" id="CHEBI:15377"/>
        <dbReference type="ChEBI" id="CHEBI:15378"/>
        <dbReference type="ChEBI" id="CHEBI:28868"/>
        <dbReference type="ChEBI" id="CHEBI:136853"/>
        <dbReference type="ChEBI" id="CHEBI:140675"/>
        <dbReference type="EC" id="3.1.1.77"/>
    </reaction>
</comment>
<dbReference type="GO" id="GO:0009279">
    <property type="term" value="C:cell outer membrane"/>
    <property type="evidence" value="ECO:0007669"/>
    <property type="project" value="UniProtKB-SubCell"/>
</dbReference>
<evidence type="ECO:0000256" key="4">
    <source>
        <dbReference type="SAM" id="SignalP"/>
    </source>
</evidence>
<dbReference type="EMBL" id="FXAG01000001">
    <property type="protein sequence ID" value="SME94671.1"/>
    <property type="molecule type" value="Genomic_DNA"/>
</dbReference>
<accession>A0A1Y6BAX1</accession>
<dbReference type="Pfam" id="PF09411">
    <property type="entry name" value="PagL"/>
    <property type="match status" value="1"/>
</dbReference>
<feature type="active site" description="Charge relay system" evidence="2">
    <location>
        <position position="161"/>
    </location>
</feature>
<dbReference type="STRING" id="1123014.SAMN02745746_00276"/>
<dbReference type="InterPro" id="IPR018550">
    <property type="entry name" value="Lipid-A_deacylase-rel"/>
</dbReference>
<evidence type="ECO:0000256" key="1">
    <source>
        <dbReference type="PIRNR" id="PIRNR029681"/>
    </source>
</evidence>
<keyword evidence="4" id="KW-0732">Signal</keyword>
<dbReference type="Proteomes" id="UP000192920">
    <property type="component" value="Unassembled WGS sequence"/>
</dbReference>
<keyword evidence="1" id="KW-0378">Hydrolase</keyword>
<comment type="similarity">
    <text evidence="1">Belongs to the PagL family.</text>
</comment>
<dbReference type="AlphaFoldDB" id="A0A1Y6BAX1"/>
<evidence type="ECO:0000313" key="5">
    <source>
        <dbReference type="EMBL" id="SME94671.1"/>
    </source>
</evidence>
<feature type="active site" description="Charge relay system" evidence="2">
    <location>
        <position position="147"/>
    </location>
</feature>
<dbReference type="GO" id="GO:0050528">
    <property type="term" value="F:acyloxyacyl hydrolase activity"/>
    <property type="evidence" value="ECO:0007669"/>
    <property type="project" value="UniProtKB-EC"/>
</dbReference>
<dbReference type="PIRSF" id="PIRSF029681">
    <property type="entry name" value="PagL"/>
    <property type="match status" value="1"/>
</dbReference>
<feature type="signal peptide" evidence="4">
    <location>
        <begin position="1"/>
        <end position="22"/>
    </location>
</feature>
<evidence type="ECO:0000256" key="3">
    <source>
        <dbReference type="PIRSR" id="PIRSR029681-2"/>
    </source>
</evidence>
<protein>
    <recommendedName>
        <fullName evidence="1">Lipid A deacylase</fullName>
        <ecNumber evidence="1">3.1.1.77</ecNumber>
    </recommendedName>
    <alternativeName>
        <fullName evidence="1">LPS 3-O-deacylase</fullName>
    </alternativeName>
    <alternativeName>
        <fullName evidence="1">Outer membrane enzyme</fullName>
    </alternativeName>
</protein>
<evidence type="ECO:0000313" key="6">
    <source>
        <dbReference type="Proteomes" id="UP000192920"/>
    </source>
</evidence>